<accession>A0AAD7SKG9</accession>
<protein>
    <submittedName>
        <fullName evidence="1">Uncharacterized protein</fullName>
    </submittedName>
</protein>
<sequence length="67" mass="7404">MATARLRIGARFRHPGTRGHRLSERCGTVWIHIELLCCAAGVGGRLHHGDPTFTLTKRRASVPVCEL</sequence>
<reference evidence="1" key="1">
    <citation type="journal article" date="2023" name="Science">
        <title>Genome structures resolve the early diversification of teleost fishes.</title>
        <authorList>
            <person name="Parey E."/>
            <person name="Louis A."/>
            <person name="Montfort J."/>
            <person name="Bouchez O."/>
            <person name="Roques C."/>
            <person name="Iampietro C."/>
            <person name="Lluch J."/>
            <person name="Castinel A."/>
            <person name="Donnadieu C."/>
            <person name="Desvignes T."/>
            <person name="Floi Bucao C."/>
            <person name="Jouanno E."/>
            <person name="Wen M."/>
            <person name="Mejri S."/>
            <person name="Dirks R."/>
            <person name="Jansen H."/>
            <person name="Henkel C."/>
            <person name="Chen W.J."/>
            <person name="Zahm M."/>
            <person name="Cabau C."/>
            <person name="Klopp C."/>
            <person name="Thompson A.W."/>
            <person name="Robinson-Rechavi M."/>
            <person name="Braasch I."/>
            <person name="Lecointre G."/>
            <person name="Bobe J."/>
            <person name="Postlethwait J.H."/>
            <person name="Berthelot C."/>
            <person name="Roest Crollius H."/>
            <person name="Guiguen Y."/>
        </authorList>
    </citation>
    <scope>NUCLEOTIDE SEQUENCE</scope>
    <source>
        <strain evidence="1">NC1722</strain>
    </source>
</reference>
<evidence type="ECO:0000313" key="2">
    <source>
        <dbReference type="Proteomes" id="UP001221898"/>
    </source>
</evidence>
<organism evidence="1 2">
    <name type="scientific">Aldrovandia affinis</name>
    <dbReference type="NCBI Taxonomy" id="143900"/>
    <lineage>
        <taxon>Eukaryota</taxon>
        <taxon>Metazoa</taxon>
        <taxon>Chordata</taxon>
        <taxon>Craniata</taxon>
        <taxon>Vertebrata</taxon>
        <taxon>Euteleostomi</taxon>
        <taxon>Actinopterygii</taxon>
        <taxon>Neopterygii</taxon>
        <taxon>Teleostei</taxon>
        <taxon>Notacanthiformes</taxon>
        <taxon>Halosauridae</taxon>
        <taxon>Aldrovandia</taxon>
    </lineage>
</organism>
<gene>
    <name evidence="1" type="ORF">AAFF_G00340580</name>
</gene>
<dbReference type="EMBL" id="JAINUG010000054">
    <property type="protein sequence ID" value="KAJ8404285.1"/>
    <property type="molecule type" value="Genomic_DNA"/>
</dbReference>
<evidence type="ECO:0000313" key="1">
    <source>
        <dbReference type="EMBL" id="KAJ8404285.1"/>
    </source>
</evidence>
<dbReference type="AlphaFoldDB" id="A0AAD7SKG9"/>
<proteinExistence type="predicted"/>
<comment type="caution">
    <text evidence="1">The sequence shown here is derived from an EMBL/GenBank/DDBJ whole genome shotgun (WGS) entry which is preliminary data.</text>
</comment>
<name>A0AAD7SKG9_9TELE</name>
<dbReference type="Proteomes" id="UP001221898">
    <property type="component" value="Unassembled WGS sequence"/>
</dbReference>
<keyword evidence="2" id="KW-1185">Reference proteome</keyword>